<dbReference type="InterPro" id="IPR011990">
    <property type="entry name" value="TPR-like_helical_dom_sf"/>
</dbReference>
<keyword evidence="3" id="KW-1185">Reference proteome</keyword>
<sequence>MPRIKNIFVLTVLVAFGVQGLAASVDMAEPEPNPPAIRHEGWQMEMDLAYWQTATLHDDLKATVEALSAAHGMEKQDVLLNAAELYLSHMLIYEASSTLEGVTPETEPQKVRYAALTHAAHLLEGKQVDGFNTSPLMAEGRPDSPFWASLQAIASADVQMLGANIKPSFSGLTYQSRAVLRAMLPVFTEAAIETRNMDHAKAALGLLTELPDLNNAPVGYFLRGRAAEVVGNEPGALDAYFEAAKGWDQYAARARLAVADMSLKNGSPGALLAARSTLTEGAESWRGNRYELELLRRMARIHDGLGDDVQGLLARGKLIMRFSHVQEAETARQEAKVLLKAFYQKGTDGALPLGPWIDVHLQFLPFFRTLNQFPGHTEDLGDFLMSLGATDLATREYRRAMNLLKDSNVSLSEARKARDIFRLQMKLAKSQLHAGLTAEARVTLDLIGSPVGTTETQDLASLRARVLAEMGDKPAFLETSMPKPSAEYLRNLALVLSEEGRWASAIDVFQQLWERFPKEFSVNDATHLLIAANRTDQTMAIDKVLRAFPSLTDSKPLIKLAKSIDAEAPQLMPLRADTAQQRLDALKNAFKSIKDSGISP</sequence>
<dbReference type="EMBL" id="JEMU01000015">
    <property type="protein sequence ID" value="KAJ02014.1"/>
    <property type="molecule type" value="Genomic_DNA"/>
</dbReference>
<organism evidence="2 3">
    <name type="scientific">Sulfitobacter mediterraneus</name>
    <dbReference type="NCBI Taxonomy" id="83219"/>
    <lineage>
        <taxon>Bacteria</taxon>
        <taxon>Pseudomonadati</taxon>
        <taxon>Pseudomonadota</taxon>
        <taxon>Alphaproteobacteria</taxon>
        <taxon>Rhodobacterales</taxon>
        <taxon>Roseobacteraceae</taxon>
        <taxon>Sulfitobacter</taxon>
    </lineage>
</organism>
<dbReference type="InterPro" id="IPR019734">
    <property type="entry name" value="TPR_rpt"/>
</dbReference>
<dbReference type="AlphaFoldDB" id="A0A061SRG2"/>
<dbReference type="eggNOG" id="ENOG5030CQF">
    <property type="taxonomic scope" value="Bacteria"/>
</dbReference>
<evidence type="ECO:0000313" key="3">
    <source>
        <dbReference type="Proteomes" id="UP000027337"/>
    </source>
</evidence>
<dbReference type="STRING" id="83219.PM02_15790"/>
<keyword evidence="1" id="KW-0732">Signal</keyword>
<comment type="caution">
    <text evidence="2">The sequence shown here is derived from an EMBL/GenBank/DDBJ whole genome shotgun (WGS) entry which is preliminary data.</text>
</comment>
<name>A0A061SRG2_9RHOB</name>
<accession>A0A061SRG2</accession>
<evidence type="ECO:0000313" key="2">
    <source>
        <dbReference type="EMBL" id="KAJ02014.1"/>
    </source>
</evidence>
<dbReference type="Gene3D" id="1.25.40.10">
    <property type="entry name" value="Tetratricopeptide repeat domain"/>
    <property type="match status" value="1"/>
</dbReference>
<evidence type="ECO:0000256" key="1">
    <source>
        <dbReference type="SAM" id="SignalP"/>
    </source>
</evidence>
<gene>
    <name evidence="2" type="ORF">PM02_15790</name>
</gene>
<dbReference type="Pfam" id="PF13174">
    <property type="entry name" value="TPR_6"/>
    <property type="match status" value="1"/>
</dbReference>
<proteinExistence type="predicted"/>
<dbReference type="SUPFAM" id="SSF48452">
    <property type="entry name" value="TPR-like"/>
    <property type="match status" value="1"/>
</dbReference>
<dbReference type="RefSeq" id="WP_037910254.1">
    <property type="nucleotide sequence ID" value="NZ_JEMU01000015.1"/>
</dbReference>
<dbReference type="Proteomes" id="UP000027337">
    <property type="component" value="Unassembled WGS sequence"/>
</dbReference>
<feature type="chain" id="PRO_5001610498" description="Tetratricopeptide repeat protein" evidence="1">
    <location>
        <begin position="29"/>
        <end position="600"/>
    </location>
</feature>
<feature type="signal peptide" evidence="1">
    <location>
        <begin position="1"/>
        <end position="28"/>
    </location>
</feature>
<reference evidence="2 3" key="1">
    <citation type="journal article" date="2014" name="Genome Announc.">
        <title>Draft Genome Sequences of Two Isolates of the Roseobacter Group, Sulfitobacter sp. Strains 3SOLIMAR09 and 1FIGIMAR09, from Harbors of Mallorca Island (Mediterranean Sea).</title>
        <authorList>
            <person name="Mas-Llado M."/>
            <person name="Pina-Villalonga J.M."/>
            <person name="Brunet-Galmes I."/>
            <person name="Nogales B."/>
            <person name="Bosch R."/>
        </authorList>
    </citation>
    <scope>NUCLEOTIDE SEQUENCE [LARGE SCALE GENOMIC DNA]</scope>
    <source>
        <strain evidence="2 3">1FIGIMAR09</strain>
    </source>
</reference>
<protein>
    <recommendedName>
        <fullName evidence="4">Tetratricopeptide repeat protein</fullName>
    </recommendedName>
</protein>
<evidence type="ECO:0008006" key="4">
    <source>
        <dbReference type="Google" id="ProtNLM"/>
    </source>
</evidence>